<dbReference type="PANTHER" id="PTHR23132">
    <property type="entry name" value="D-ALANINE--D-ALANINE LIGASE"/>
    <property type="match status" value="1"/>
</dbReference>
<proteinExistence type="predicted"/>
<dbReference type="InterPro" id="IPR016185">
    <property type="entry name" value="PreATP-grasp_dom_sf"/>
</dbReference>
<reference evidence="2" key="1">
    <citation type="journal article" date="2014" name="Front. Microbiol.">
        <title>High frequency of phylogenetically diverse reductive dehalogenase-homologous genes in deep subseafloor sedimentary metagenomes.</title>
        <authorList>
            <person name="Kawai M."/>
            <person name="Futagami T."/>
            <person name="Toyoda A."/>
            <person name="Takaki Y."/>
            <person name="Nishi S."/>
            <person name="Hori S."/>
            <person name="Arai W."/>
            <person name="Tsubouchi T."/>
            <person name="Morono Y."/>
            <person name="Uchiyama I."/>
            <person name="Ito T."/>
            <person name="Fujiyama A."/>
            <person name="Inagaki F."/>
            <person name="Takami H."/>
        </authorList>
    </citation>
    <scope>NUCLEOTIDE SEQUENCE</scope>
    <source>
        <strain evidence="2">Expedition CK06-06</strain>
    </source>
</reference>
<dbReference type="InterPro" id="IPR000291">
    <property type="entry name" value="D-Ala_lig_Van_CS"/>
</dbReference>
<accession>X0V7P1</accession>
<dbReference type="AlphaFoldDB" id="X0V7P1"/>
<name>X0V7P1_9ZZZZ</name>
<comment type="caution">
    <text evidence="2">The sequence shown here is derived from an EMBL/GenBank/DDBJ whole genome shotgun (WGS) entry which is preliminary data.</text>
</comment>
<feature type="domain" description="D-alanine--D-alanine ligase N-terminal" evidence="1">
    <location>
        <begin position="6"/>
        <end position="40"/>
    </location>
</feature>
<protein>
    <recommendedName>
        <fullName evidence="1">D-alanine--D-alanine ligase N-terminal domain-containing protein</fullName>
    </recommendedName>
</protein>
<gene>
    <name evidence="2" type="ORF">S01H1_30307</name>
</gene>
<feature type="domain" description="D-alanine--D-alanine ligase N-terminal" evidence="1">
    <location>
        <begin position="53"/>
        <end position="88"/>
    </location>
</feature>
<dbReference type="Pfam" id="PF01820">
    <property type="entry name" value="Dala_Dala_lig_N"/>
    <property type="match status" value="2"/>
</dbReference>
<dbReference type="PANTHER" id="PTHR23132:SF23">
    <property type="entry name" value="D-ALANINE--D-ALANINE LIGASE B"/>
    <property type="match status" value="1"/>
</dbReference>
<evidence type="ECO:0000313" key="2">
    <source>
        <dbReference type="EMBL" id="GAF96665.1"/>
    </source>
</evidence>
<organism evidence="2">
    <name type="scientific">marine sediment metagenome</name>
    <dbReference type="NCBI Taxonomy" id="412755"/>
    <lineage>
        <taxon>unclassified sequences</taxon>
        <taxon>metagenomes</taxon>
        <taxon>ecological metagenomes</taxon>
    </lineage>
</organism>
<dbReference type="EMBL" id="BARS01018640">
    <property type="protein sequence ID" value="GAF96665.1"/>
    <property type="molecule type" value="Genomic_DNA"/>
</dbReference>
<sequence length="88" mass="9533">MKKITVALLSGGVSSEREVSLNSGDQVYDALDQEKYKIVRYDPKTDLARLVEDAPGIDAALIILHGPYGEDGTVQGLLELLNIPYQGS</sequence>
<feature type="non-terminal residue" evidence="2">
    <location>
        <position position="88"/>
    </location>
</feature>
<dbReference type="SUPFAM" id="SSF52440">
    <property type="entry name" value="PreATP-grasp domain"/>
    <property type="match status" value="1"/>
</dbReference>
<dbReference type="PROSITE" id="PS00843">
    <property type="entry name" value="DALA_DALA_LIGASE_1"/>
    <property type="match status" value="1"/>
</dbReference>
<dbReference type="GO" id="GO:0008716">
    <property type="term" value="F:D-alanine-D-alanine ligase activity"/>
    <property type="evidence" value="ECO:0007669"/>
    <property type="project" value="TreeGrafter"/>
</dbReference>
<dbReference type="Gene3D" id="3.40.50.20">
    <property type="match status" value="1"/>
</dbReference>
<dbReference type="InterPro" id="IPR011127">
    <property type="entry name" value="Dala_Dala_lig_N"/>
</dbReference>
<evidence type="ECO:0000259" key="1">
    <source>
        <dbReference type="Pfam" id="PF01820"/>
    </source>
</evidence>